<protein>
    <recommendedName>
        <fullName evidence="2">NIPSNAP domain-containing protein</fullName>
    </recommendedName>
</protein>
<dbReference type="PANTHER" id="PTHR21017">
    <property type="entry name" value="NIPSNAP-RELATED"/>
    <property type="match status" value="1"/>
</dbReference>
<dbReference type="GO" id="GO:0005739">
    <property type="term" value="C:mitochondrion"/>
    <property type="evidence" value="ECO:0007669"/>
    <property type="project" value="TreeGrafter"/>
</dbReference>
<dbReference type="VEuPathDB" id="TriTrypDB:LPMP_353540"/>
<evidence type="ECO:0000313" key="4">
    <source>
        <dbReference type="Proteomes" id="UP000063063"/>
    </source>
</evidence>
<sequence length="200" mass="23020">MLRLCARRLGNAKSASHVYELRTYVLAPEKYDSFHQLSMKYMPQRPRIGSCQGCWTVQLGGVNQYIQIWGYENLKHRYDCRKQLEQDQEWFRTYVKPADDMIISKSNALLRLVYREGNASTQSYKYLIQVSPHKEVELSGPSAILAATFQVIVGEEEGKYIHLVKGHNLDDVIPVTPTLGCSSKIMGPVRWSSTMNCLWR</sequence>
<dbReference type="EMBL" id="CP009404">
    <property type="protein sequence ID" value="AIO02491.1"/>
    <property type="molecule type" value="Genomic_DNA"/>
</dbReference>
<dbReference type="GeneID" id="22579383"/>
<evidence type="ECO:0000256" key="1">
    <source>
        <dbReference type="ARBA" id="ARBA00005291"/>
    </source>
</evidence>
<dbReference type="Pfam" id="PF07978">
    <property type="entry name" value="NIPSNAP"/>
    <property type="match status" value="1"/>
</dbReference>
<dbReference type="OrthoDB" id="10262843at2759"/>
<keyword evidence="4" id="KW-1185">Reference proteome</keyword>
<dbReference type="InterPro" id="IPR051557">
    <property type="entry name" value="NipSnap_domain"/>
</dbReference>
<dbReference type="FunFam" id="3.30.70.100:FF:000073">
    <property type="entry name" value="NIPSNAP"/>
    <property type="match status" value="1"/>
</dbReference>
<comment type="similarity">
    <text evidence="1">Belongs to the NipSnap family.</text>
</comment>
<gene>
    <name evidence="3" type="ORF">LPMP_353540</name>
</gene>
<evidence type="ECO:0000313" key="3">
    <source>
        <dbReference type="EMBL" id="AIO02491.1"/>
    </source>
</evidence>
<accession>A0A088S2P3</accession>
<dbReference type="VEuPathDB" id="TriTrypDB:LPAL13_350043300"/>
<dbReference type="InterPro" id="IPR011008">
    <property type="entry name" value="Dimeric_a/b-barrel"/>
</dbReference>
<dbReference type="RefSeq" id="XP_010703291.1">
    <property type="nucleotide sequence ID" value="XM_010704989.1"/>
</dbReference>
<dbReference type="PANTHER" id="PTHR21017:SF17">
    <property type="entry name" value="PROTEIN NIPSNAP"/>
    <property type="match status" value="1"/>
</dbReference>
<dbReference type="AlphaFoldDB" id="A0A088S2P3"/>
<dbReference type="SUPFAM" id="SSF54909">
    <property type="entry name" value="Dimeric alpha+beta barrel"/>
    <property type="match status" value="1"/>
</dbReference>
<dbReference type="InterPro" id="IPR012577">
    <property type="entry name" value="NIPSNAP"/>
</dbReference>
<dbReference type="Gene3D" id="3.30.70.100">
    <property type="match status" value="1"/>
</dbReference>
<name>A0A088S2P3_LEIPA</name>
<proteinExistence type="inferred from homology"/>
<dbReference type="eggNOG" id="ENOG502RZV5">
    <property type="taxonomic scope" value="Eukaryota"/>
</dbReference>
<organism evidence="3 4">
    <name type="scientific">Leishmania panamensis</name>
    <dbReference type="NCBI Taxonomy" id="5679"/>
    <lineage>
        <taxon>Eukaryota</taxon>
        <taxon>Discoba</taxon>
        <taxon>Euglenozoa</taxon>
        <taxon>Kinetoplastea</taxon>
        <taxon>Metakinetoplastina</taxon>
        <taxon>Trypanosomatida</taxon>
        <taxon>Trypanosomatidae</taxon>
        <taxon>Leishmaniinae</taxon>
        <taxon>Leishmania</taxon>
        <taxon>Leishmania guyanensis species complex</taxon>
    </lineage>
</organism>
<dbReference type="GO" id="GO:0000423">
    <property type="term" value="P:mitophagy"/>
    <property type="evidence" value="ECO:0007669"/>
    <property type="project" value="UniProtKB-ARBA"/>
</dbReference>
<dbReference type="Proteomes" id="UP000063063">
    <property type="component" value="Chromosome 35"/>
</dbReference>
<dbReference type="KEGG" id="lpan:LPMP_353540"/>
<reference evidence="3 4" key="1">
    <citation type="journal article" date="2015" name="Sci. Rep.">
        <title>The genome of Leishmania panamensis: insights into genomics of the L. (Viannia) subgenus.</title>
        <authorList>
            <person name="Llanes A."/>
            <person name="Restrepo C.M."/>
            <person name="Vecchio G.D."/>
            <person name="Anguizola F.J."/>
            <person name="Lleonart R."/>
        </authorList>
    </citation>
    <scope>NUCLEOTIDE SEQUENCE [LARGE SCALE GENOMIC DNA]</scope>
    <source>
        <strain evidence="3 4">MHOM/PA/94/PSC-1</strain>
    </source>
</reference>
<evidence type="ECO:0000259" key="2">
    <source>
        <dbReference type="Pfam" id="PF07978"/>
    </source>
</evidence>
<feature type="domain" description="NIPSNAP" evidence="2">
    <location>
        <begin position="19"/>
        <end position="112"/>
    </location>
</feature>